<evidence type="ECO:0000313" key="1">
    <source>
        <dbReference type="EMBL" id="QNJ59613.1"/>
    </source>
</evidence>
<evidence type="ECO:0000313" key="2">
    <source>
        <dbReference type="Proteomes" id="UP000515824"/>
    </source>
</evidence>
<reference evidence="1 2" key="1">
    <citation type="submission" date="2020-07" db="EMBL/GenBank/DDBJ databases">
        <authorList>
            <person name="Nako S."/>
            <person name="Toma J."/>
            <person name="Patel S."/>
            <person name="Evtimov V.S."/>
            <person name="Gupta M."/>
            <person name="Mulukutla S."/>
            <person name="Chin A."/>
            <person name="Ariel J.D."/>
            <person name="Lizotte J.G."/>
            <person name="Godshall S.L."/>
            <person name="Heck A.E."/>
            <person name="Lamb G.M."/>
            <person name="Ponna A.K."/>
            <person name="DiCamillo L.T."/>
            <person name="Hornbaker A.C."/>
            <person name="Suh J.C."/>
            <person name="Rajasekaran J.V."/>
            <person name="Kim M.H."/>
            <person name="Dabre S."/>
            <person name="Wang C."/>
            <person name="Orlik V.A."/>
            <person name="Nguyen E.T."/>
            <person name="Khakhina S."/>
            <person name="Gurney S.M.R."/>
            <person name="Garlena R.A."/>
            <person name="Russell D.A."/>
            <person name="Pope W.H."/>
            <person name="Jacobs-Sera D."/>
            <person name="Hatfull G.F."/>
        </authorList>
    </citation>
    <scope>NUCLEOTIDE SEQUENCE [LARGE SCALE GENOMIC DNA]</scope>
</reference>
<accession>A0A7G8LQU1</accession>
<sequence>MKRYYVDQVVAAEPQVIHRVSSIYGETYTDKLNHIGAQLGVYRHCSIGYHGECSAEPQRGEDCPCACKCHVDPHFERVTVAEFEVAGCTYKIDIEQGEILLGWLAPHWIKGQDERWISVDPAAIAPLETALRQAHSRLPHQTPEGASE</sequence>
<organism evidence="1 2">
    <name type="scientific">Arthrobacter phage King2</name>
    <dbReference type="NCBI Taxonomy" id="2762386"/>
    <lineage>
        <taxon>Viruses</taxon>
        <taxon>Duplodnaviria</taxon>
        <taxon>Heunggongvirae</taxon>
        <taxon>Uroviricota</taxon>
        <taxon>Caudoviricetes</taxon>
        <taxon>Berryhillviridae</taxon>
        <taxon>Jawnskivirus</taxon>
        <taxon>Jawnskivirus king2</taxon>
    </lineage>
</organism>
<name>A0A7G8LQU1_9CAUD</name>
<proteinExistence type="predicted"/>
<keyword evidence="2" id="KW-1185">Reference proteome</keyword>
<protein>
    <submittedName>
        <fullName evidence="1">Uncharacterized protein</fullName>
    </submittedName>
</protein>
<dbReference type="EMBL" id="MT776811">
    <property type="protein sequence ID" value="QNJ59613.1"/>
    <property type="molecule type" value="Genomic_DNA"/>
</dbReference>
<dbReference type="Proteomes" id="UP000515824">
    <property type="component" value="Segment"/>
</dbReference>
<gene>
    <name evidence="1" type="primary">43</name>
    <name evidence="1" type="ORF">SEA_KING2_43</name>
</gene>